<name>A0A1G9TUF3_9FIRM</name>
<dbReference type="InterPro" id="IPR010982">
    <property type="entry name" value="Lambda_DNA-bd_dom_sf"/>
</dbReference>
<sequence length="277" mass="31338">MSDHYEVGRRIALLRKEKCYTQEKISALLNVTPQAVSKWEQGNALPDTLLLPLLAKLLDTSIDYLLTGDSFAGKTGPYDGEYQKEGYYWGMEPSQLALQILEHLQNEAAGRRLLDLGSGEGRDAVFFAKHGFQVDALEVSAPGAEKIRRYSQLSNYTVNVIQADMIGYQLSGAYDVIYSHGSLQFLPLTQRQKHFDQYKQRTRGGGLNAHLIFVEKPFVTPAPDWERNEFFYQSGELSRYYHDWEILQCGEKIIDCNSAGIAHRHAVNCIIARKADV</sequence>
<dbReference type="SMART" id="SM00530">
    <property type="entry name" value="HTH_XRE"/>
    <property type="match status" value="1"/>
</dbReference>
<dbReference type="Gene3D" id="1.10.260.40">
    <property type="entry name" value="lambda repressor-like DNA-binding domains"/>
    <property type="match status" value="1"/>
</dbReference>
<protein>
    <submittedName>
        <fullName evidence="3">Tellurite methyltransferase</fullName>
    </submittedName>
</protein>
<dbReference type="CDD" id="cd02440">
    <property type="entry name" value="AdoMet_MTases"/>
    <property type="match status" value="1"/>
</dbReference>
<feature type="domain" description="HTH cro/C1-type" evidence="2">
    <location>
        <begin position="11"/>
        <end position="65"/>
    </location>
</feature>
<evidence type="ECO:0000313" key="3">
    <source>
        <dbReference type="EMBL" id="SDM51272.1"/>
    </source>
</evidence>
<reference evidence="3 4" key="1">
    <citation type="submission" date="2016-10" db="EMBL/GenBank/DDBJ databases">
        <authorList>
            <person name="de Groot N.N."/>
        </authorList>
    </citation>
    <scope>NUCLEOTIDE SEQUENCE [LARGE SCALE GENOMIC DNA]</scope>
    <source>
        <strain evidence="3 4">DSM 1736</strain>
    </source>
</reference>
<dbReference type="STRING" id="146817.SAMN04488502_10591"/>
<dbReference type="GO" id="GO:0003677">
    <property type="term" value="F:DNA binding"/>
    <property type="evidence" value="ECO:0007669"/>
    <property type="project" value="UniProtKB-KW"/>
</dbReference>
<dbReference type="SUPFAM" id="SSF47413">
    <property type="entry name" value="lambda repressor-like DNA-binding domains"/>
    <property type="match status" value="1"/>
</dbReference>
<dbReference type="GO" id="GO:0008168">
    <property type="term" value="F:methyltransferase activity"/>
    <property type="evidence" value="ECO:0007669"/>
    <property type="project" value="UniProtKB-KW"/>
</dbReference>
<evidence type="ECO:0000313" key="4">
    <source>
        <dbReference type="Proteomes" id="UP000214880"/>
    </source>
</evidence>
<keyword evidence="3" id="KW-0489">Methyltransferase</keyword>
<organism evidence="3 4">
    <name type="scientific">Dendrosporobacter quercicolus</name>
    <dbReference type="NCBI Taxonomy" id="146817"/>
    <lineage>
        <taxon>Bacteria</taxon>
        <taxon>Bacillati</taxon>
        <taxon>Bacillota</taxon>
        <taxon>Negativicutes</taxon>
        <taxon>Selenomonadales</taxon>
        <taxon>Sporomusaceae</taxon>
        <taxon>Dendrosporobacter</taxon>
    </lineage>
</organism>
<dbReference type="EMBL" id="FNHB01000005">
    <property type="protein sequence ID" value="SDM51272.1"/>
    <property type="molecule type" value="Genomic_DNA"/>
</dbReference>
<dbReference type="PANTHER" id="PTHR46558">
    <property type="entry name" value="TRACRIPTIONAL REGULATORY PROTEIN-RELATED-RELATED"/>
    <property type="match status" value="1"/>
</dbReference>
<dbReference type="InterPro" id="IPR001387">
    <property type="entry name" value="Cro/C1-type_HTH"/>
</dbReference>
<accession>A0A1G9TUF3</accession>
<dbReference type="Pfam" id="PF01381">
    <property type="entry name" value="HTH_3"/>
    <property type="match status" value="1"/>
</dbReference>
<evidence type="ECO:0000256" key="1">
    <source>
        <dbReference type="ARBA" id="ARBA00023125"/>
    </source>
</evidence>
<dbReference type="Proteomes" id="UP000214880">
    <property type="component" value="Unassembled WGS sequence"/>
</dbReference>
<dbReference type="InterPro" id="IPR015985">
    <property type="entry name" value="TehB-like_dom"/>
</dbReference>
<dbReference type="PROSITE" id="PS50943">
    <property type="entry name" value="HTH_CROC1"/>
    <property type="match status" value="1"/>
</dbReference>
<gene>
    <name evidence="3" type="ORF">SAMN04488502_10591</name>
</gene>
<evidence type="ECO:0000259" key="2">
    <source>
        <dbReference type="PROSITE" id="PS50943"/>
    </source>
</evidence>
<keyword evidence="4" id="KW-1185">Reference proteome</keyword>
<dbReference type="AlphaFoldDB" id="A0A1G9TUF3"/>
<dbReference type="InterPro" id="IPR029063">
    <property type="entry name" value="SAM-dependent_MTases_sf"/>
</dbReference>
<keyword evidence="1" id="KW-0238">DNA-binding</keyword>
<dbReference type="Pfam" id="PF03848">
    <property type="entry name" value="TehB"/>
    <property type="match status" value="1"/>
</dbReference>
<dbReference type="PANTHER" id="PTHR46558:SF11">
    <property type="entry name" value="HTH-TYPE TRANSCRIPTIONAL REGULATOR XRE"/>
    <property type="match status" value="1"/>
</dbReference>
<proteinExistence type="predicted"/>
<dbReference type="CDD" id="cd00093">
    <property type="entry name" value="HTH_XRE"/>
    <property type="match status" value="1"/>
</dbReference>
<dbReference type="GO" id="GO:0032259">
    <property type="term" value="P:methylation"/>
    <property type="evidence" value="ECO:0007669"/>
    <property type="project" value="UniProtKB-KW"/>
</dbReference>
<dbReference type="SUPFAM" id="SSF53335">
    <property type="entry name" value="S-adenosyl-L-methionine-dependent methyltransferases"/>
    <property type="match status" value="1"/>
</dbReference>
<dbReference type="RefSeq" id="WP_092072897.1">
    <property type="nucleotide sequence ID" value="NZ_FNHB01000005.1"/>
</dbReference>
<dbReference type="Gene3D" id="3.40.50.150">
    <property type="entry name" value="Vaccinia Virus protein VP39"/>
    <property type="match status" value="1"/>
</dbReference>
<dbReference type="OrthoDB" id="9804312at2"/>
<keyword evidence="3" id="KW-0808">Transferase</keyword>